<proteinExistence type="predicted"/>
<dbReference type="Proteomes" id="UP000317730">
    <property type="component" value="Unassembled WGS sequence"/>
</dbReference>
<evidence type="ECO:0000256" key="1">
    <source>
        <dbReference type="SAM" id="SignalP"/>
    </source>
</evidence>
<name>A0A4Y3TTT5_9PROT</name>
<dbReference type="AlphaFoldDB" id="A0A4Y3TTT5"/>
<feature type="chain" id="PRO_5021357510" description="DUF2125 domain-containing protein" evidence="1">
    <location>
        <begin position="20"/>
        <end position="306"/>
    </location>
</feature>
<organism evidence="2 3">
    <name type="scientific">Acetobacter peroxydans</name>
    <dbReference type="NCBI Taxonomy" id="104098"/>
    <lineage>
        <taxon>Bacteria</taxon>
        <taxon>Pseudomonadati</taxon>
        <taxon>Pseudomonadota</taxon>
        <taxon>Alphaproteobacteria</taxon>
        <taxon>Acetobacterales</taxon>
        <taxon>Acetobacteraceae</taxon>
        <taxon>Acetobacter</taxon>
    </lineage>
</organism>
<dbReference type="EMBL" id="BJMV01000001">
    <property type="protein sequence ID" value="GEB84497.1"/>
    <property type="molecule type" value="Genomic_DNA"/>
</dbReference>
<evidence type="ECO:0008006" key="4">
    <source>
        <dbReference type="Google" id="ProtNLM"/>
    </source>
</evidence>
<accession>A0A4Y3TTT5</accession>
<feature type="signal peptide" evidence="1">
    <location>
        <begin position="1"/>
        <end position="19"/>
    </location>
</feature>
<keyword evidence="3" id="KW-1185">Reference proteome</keyword>
<dbReference type="RefSeq" id="WP_173556654.1">
    <property type="nucleotide sequence ID" value="NZ_BAPL01000017.1"/>
</dbReference>
<protein>
    <recommendedName>
        <fullName evidence="4">DUF2125 domain-containing protein</fullName>
    </recommendedName>
</protein>
<reference evidence="2 3" key="1">
    <citation type="submission" date="2019-06" db="EMBL/GenBank/DDBJ databases">
        <title>Whole genome shotgun sequence of Acetobacter peroxydans NBRC 13755.</title>
        <authorList>
            <person name="Hosoyama A."/>
            <person name="Uohara A."/>
            <person name="Ohji S."/>
            <person name="Ichikawa N."/>
        </authorList>
    </citation>
    <scope>NUCLEOTIDE SEQUENCE [LARGE SCALE GENOMIC DNA]</scope>
    <source>
        <strain evidence="2 3">NBRC 13755</strain>
    </source>
</reference>
<keyword evidence="1" id="KW-0732">Signal</keyword>
<gene>
    <name evidence="2" type="ORF">APE01nite_02940</name>
</gene>
<comment type="caution">
    <text evidence="2">The sequence shown here is derived from an EMBL/GenBank/DDBJ whole genome shotgun (WGS) entry which is preliminary data.</text>
</comment>
<evidence type="ECO:0000313" key="3">
    <source>
        <dbReference type="Proteomes" id="UP000317730"/>
    </source>
</evidence>
<evidence type="ECO:0000313" key="2">
    <source>
        <dbReference type="EMBL" id="GEB84497.1"/>
    </source>
</evidence>
<sequence length="306" mass="32068">MKHASLFSRFFLGVVSACATTTGQIALAAPPQACVTLTHGATHDTPQGVTYDSVQLRTPDGQSTLTARHLTLNGKPADPAATDDLAAAASLLVLAAMTNTHTRSCSVWLAQQGQIAETALQAGKMLDLTWQSTTITHRTAKVTLGTLHFQIQGGAPLASATLALSGIGYHNVADQSLLPSDAQARFSLPTRELAGLMDAIGGRSTASPAVHTTLSAFTATQGDIRLEGHGSATLTGDVNTTSALGHLEVSNLPELIQHAREEQQMKLAAGLALARLVSHREGDRNTWDTTWESGVLTVNGFPLPLK</sequence>